<dbReference type="InterPro" id="IPR007569">
    <property type="entry name" value="DUF559"/>
</dbReference>
<name>A0A2S2BXT5_9NOCA</name>
<dbReference type="Proteomes" id="UP000245711">
    <property type="component" value="Chromosome"/>
</dbReference>
<dbReference type="InterPro" id="IPR011335">
    <property type="entry name" value="Restrct_endonuc-II-like"/>
</dbReference>
<evidence type="ECO:0000259" key="1">
    <source>
        <dbReference type="Pfam" id="PF04480"/>
    </source>
</evidence>
<accession>A0A2S2BXT5</accession>
<dbReference type="Gene3D" id="3.40.960.10">
    <property type="entry name" value="VSR Endonuclease"/>
    <property type="match status" value="1"/>
</dbReference>
<dbReference type="Pfam" id="PF04480">
    <property type="entry name" value="DUF559"/>
    <property type="match status" value="1"/>
</dbReference>
<dbReference type="OrthoDB" id="2594539at2"/>
<evidence type="ECO:0000313" key="2">
    <source>
        <dbReference type="EMBL" id="AWK73379.1"/>
    </source>
</evidence>
<protein>
    <recommendedName>
        <fullName evidence="1">DUF559 domain-containing protein</fullName>
    </recommendedName>
</protein>
<evidence type="ECO:0000313" key="3">
    <source>
        <dbReference type="Proteomes" id="UP000245711"/>
    </source>
</evidence>
<dbReference type="EMBL" id="CP021354">
    <property type="protein sequence ID" value="AWK73379.1"/>
    <property type="molecule type" value="Genomic_DNA"/>
</dbReference>
<dbReference type="AlphaFoldDB" id="A0A2S2BXT5"/>
<reference evidence="2 3" key="1">
    <citation type="submission" date="2017-05" db="EMBL/GenBank/DDBJ databases">
        <title>Isolation of Rhodococcus sp. S2-17 biodegrading of BP-3.</title>
        <authorList>
            <person name="Lee Y."/>
            <person name="Kim K.H."/>
            <person name="Chun B.H."/>
            <person name="Jung H.S."/>
            <person name="Jeon C.O."/>
        </authorList>
    </citation>
    <scope>NUCLEOTIDE SEQUENCE [LARGE SCALE GENOMIC DNA]</scope>
    <source>
        <strain evidence="2 3">S2-17</strain>
    </source>
</reference>
<dbReference type="InterPro" id="IPR047216">
    <property type="entry name" value="Endonuclease_DUF559_bact"/>
</dbReference>
<sequence length="240" mass="27292">MVEPDTYIRCAAVSEWRRDGVLSHRTAAWLYGWLPEPVVFEATIPRALRVTPPDWLRLYRRDLPAPSVSMVSLLPVVSSAQALFDCAVVMPERDVASLVDAELNRSVDPDEFRDLCVTHRGRHGAPAARLLLRHAALRAASEPERVLGRELSLRGCPLEANHPIGPYSGDFVDEQARIVVEVDGREFLSEPKVFRNDRRRQNWIVREGWMVLRFAAYDVLAHPDVIADEIVTAVRRRSRR</sequence>
<dbReference type="PANTHER" id="PTHR38590">
    <property type="entry name" value="BLL0828 PROTEIN"/>
    <property type="match status" value="1"/>
</dbReference>
<dbReference type="SUPFAM" id="SSF52980">
    <property type="entry name" value="Restriction endonuclease-like"/>
    <property type="match status" value="1"/>
</dbReference>
<keyword evidence="3" id="KW-1185">Reference proteome</keyword>
<dbReference type="KEGG" id="roz:CBI38_19245"/>
<organism evidence="2 3">
    <name type="scientific">Rhodococcus oxybenzonivorans</name>
    <dbReference type="NCBI Taxonomy" id="1990687"/>
    <lineage>
        <taxon>Bacteria</taxon>
        <taxon>Bacillati</taxon>
        <taxon>Actinomycetota</taxon>
        <taxon>Actinomycetes</taxon>
        <taxon>Mycobacteriales</taxon>
        <taxon>Nocardiaceae</taxon>
        <taxon>Rhodococcus</taxon>
    </lineage>
</organism>
<feature type="domain" description="DUF559" evidence="1">
    <location>
        <begin position="149"/>
        <end position="234"/>
    </location>
</feature>
<dbReference type="PANTHER" id="PTHR38590:SF1">
    <property type="entry name" value="BLL0828 PROTEIN"/>
    <property type="match status" value="1"/>
</dbReference>
<proteinExistence type="predicted"/>
<gene>
    <name evidence="2" type="ORF">CBI38_19245</name>
</gene>